<dbReference type="EMBL" id="BAZW01000048">
    <property type="protein sequence ID" value="GAO31448.1"/>
    <property type="molecule type" value="Genomic_DNA"/>
</dbReference>
<gene>
    <name evidence="2" type="ORF">JCM15548_13809</name>
</gene>
<keyword evidence="3" id="KW-1185">Reference proteome</keyword>
<reference evidence="2 3" key="1">
    <citation type="journal article" date="2015" name="Microbes Environ.">
        <title>Distribution and evolution of nitrogen fixation genes in the phylum bacteroidetes.</title>
        <authorList>
            <person name="Inoue J."/>
            <person name="Oshima K."/>
            <person name="Suda W."/>
            <person name="Sakamoto M."/>
            <person name="Iino T."/>
            <person name="Noda S."/>
            <person name="Hongoh Y."/>
            <person name="Hattori M."/>
            <person name="Ohkuma M."/>
        </authorList>
    </citation>
    <scope>NUCLEOTIDE SEQUENCE [LARGE SCALE GENOMIC DNA]</scope>
    <source>
        <strain evidence="2">JCM 15548</strain>
    </source>
</reference>
<proteinExistence type="predicted"/>
<keyword evidence="2" id="KW-0012">Acyltransferase</keyword>
<dbReference type="AlphaFoldDB" id="A0A0E9M1L5"/>
<dbReference type="SUPFAM" id="SSF69593">
    <property type="entry name" value="Glycerol-3-phosphate (1)-acyltransferase"/>
    <property type="match status" value="1"/>
</dbReference>
<protein>
    <submittedName>
        <fullName evidence="2">Phospholipid/glycerol acyltransferase</fullName>
    </submittedName>
</protein>
<name>A0A0E9M1L5_9BACT</name>
<dbReference type="Pfam" id="PF01553">
    <property type="entry name" value="Acyltransferase"/>
    <property type="match status" value="1"/>
</dbReference>
<feature type="domain" description="Phospholipid/glycerol acyltransferase" evidence="1">
    <location>
        <begin position="42"/>
        <end position="161"/>
    </location>
</feature>
<dbReference type="Proteomes" id="UP000032900">
    <property type="component" value="Unassembled WGS sequence"/>
</dbReference>
<evidence type="ECO:0000313" key="3">
    <source>
        <dbReference type="Proteomes" id="UP000032900"/>
    </source>
</evidence>
<dbReference type="SMART" id="SM00563">
    <property type="entry name" value="PlsC"/>
    <property type="match status" value="1"/>
</dbReference>
<organism evidence="2 3">
    <name type="scientific">Geofilum rubicundum JCM 15548</name>
    <dbReference type="NCBI Taxonomy" id="1236989"/>
    <lineage>
        <taxon>Bacteria</taxon>
        <taxon>Pseudomonadati</taxon>
        <taxon>Bacteroidota</taxon>
        <taxon>Bacteroidia</taxon>
        <taxon>Marinilabiliales</taxon>
        <taxon>Marinilabiliaceae</taxon>
        <taxon>Geofilum</taxon>
    </lineage>
</organism>
<dbReference type="OrthoDB" id="152799at2"/>
<accession>A0A0E9M1L5</accession>
<dbReference type="GO" id="GO:0016746">
    <property type="term" value="F:acyltransferase activity"/>
    <property type="evidence" value="ECO:0007669"/>
    <property type="project" value="UniProtKB-KW"/>
</dbReference>
<comment type="caution">
    <text evidence="2">The sequence shown here is derived from an EMBL/GenBank/DDBJ whole genome shotgun (WGS) entry which is preliminary data.</text>
</comment>
<dbReference type="CDD" id="cd06551">
    <property type="entry name" value="LPLAT"/>
    <property type="match status" value="1"/>
</dbReference>
<evidence type="ECO:0000259" key="1">
    <source>
        <dbReference type="SMART" id="SM00563"/>
    </source>
</evidence>
<dbReference type="STRING" id="1236989.JCM15548_13809"/>
<dbReference type="InterPro" id="IPR002123">
    <property type="entry name" value="Plipid/glycerol_acylTrfase"/>
</dbReference>
<keyword evidence="2" id="KW-0808">Transferase</keyword>
<sequence>MIEARHSKWYDAFFNWYLHAILKKDFSRIDVVGTWPGQQRSDLVIGNHVSWWDGFWVYYLNKRFLKKELYVMMLASQLRDRRFLTRIGAFSIEPGSRDMVHSLNYAARLLQEPGHLVVMYPQGEIASLSAGVLPFKNGVAQVIKKAGLQQVLFYVALLDYFSERKPALTLYLGKAPVEGCSTEDLQKAYEKFYQQSLFLQSQKKE</sequence>
<evidence type="ECO:0000313" key="2">
    <source>
        <dbReference type="EMBL" id="GAO31448.1"/>
    </source>
</evidence>
<dbReference type="RefSeq" id="WP_062127570.1">
    <property type="nucleotide sequence ID" value="NZ_BAZW01000048.1"/>
</dbReference>